<protein>
    <submittedName>
        <fullName evidence="1">Uncharacterized protein</fullName>
    </submittedName>
</protein>
<dbReference type="EMBL" id="UINC01005306">
    <property type="protein sequence ID" value="SVA20479.1"/>
    <property type="molecule type" value="Genomic_DNA"/>
</dbReference>
<sequence length="31" mass="3381">RLGVNRTYCGSSGVGLCGVGLHLPRTYFRQL</sequence>
<gene>
    <name evidence="1" type="ORF">METZ01_LOCUS73333</name>
</gene>
<proteinExistence type="predicted"/>
<reference evidence="1" key="1">
    <citation type="submission" date="2018-05" db="EMBL/GenBank/DDBJ databases">
        <authorList>
            <person name="Lanie J.A."/>
            <person name="Ng W.-L."/>
            <person name="Kazmierczak K.M."/>
            <person name="Andrzejewski T.M."/>
            <person name="Davidsen T.M."/>
            <person name="Wayne K.J."/>
            <person name="Tettelin H."/>
            <person name="Glass J.I."/>
            <person name="Rusch D."/>
            <person name="Podicherti R."/>
            <person name="Tsui H.-C.T."/>
            <person name="Winkler M.E."/>
        </authorList>
    </citation>
    <scope>NUCLEOTIDE SEQUENCE</scope>
</reference>
<accession>A0A381TXA2</accession>
<name>A0A381TXA2_9ZZZZ</name>
<organism evidence="1">
    <name type="scientific">marine metagenome</name>
    <dbReference type="NCBI Taxonomy" id="408172"/>
    <lineage>
        <taxon>unclassified sequences</taxon>
        <taxon>metagenomes</taxon>
        <taxon>ecological metagenomes</taxon>
    </lineage>
</organism>
<evidence type="ECO:0000313" key="1">
    <source>
        <dbReference type="EMBL" id="SVA20479.1"/>
    </source>
</evidence>
<dbReference type="AlphaFoldDB" id="A0A381TXA2"/>
<feature type="non-terminal residue" evidence="1">
    <location>
        <position position="1"/>
    </location>
</feature>
<feature type="non-terminal residue" evidence="1">
    <location>
        <position position="31"/>
    </location>
</feature>